<dbReference type="GO" id="GO:0009116">
    <property type="term" value="P:nucleoside metabolic process"/>
    <property type="evidence" value="ECO:0007669"/>
    <property type="project" value="InterPro"/>
</dbReference>
<dbReference type="PROSITE" id="PS50297">
    <property type="entry name" value="ANK_REP_REGION"/>
    <property type="match status" value="1"/>
</dbReference>
<dbReference type="SUPFAM" id="SSF48403">
    <property type="entry name" value="Ankyrin repeat"/>
    <property type="match status" value="1"/>
</dbReference>
<dbReference type="Gene3D" id="3.40.50.300">
    <property type="entry name" value="P-loop containing nucleotide triphosphate hydrolases"/>
    <property type="match status" value="1"/>
</dbReference>
<feature type="domain" description="Nephrocystin 3-like N-terminal" evidence="5">
    <location>
        <begin position="1"/>
        <end position="175"/>
    </location>
</feature>
<dbReference type="GO" id="GO:0003824">
    <property type="term" value="F:catalytic activity"/>
    <property type="evidence" value="ECO:0007669"/>
    <property type="project" value="InterPro"/>
</dbReference>
<feature type="compositionally biased region" description="Polar residues" evidence="3">
    <location>
        <begin position="1683"/>
        <end position="1692"/>
    </location>
</feature>
<dbReference type="Pfam" id="PF12796">
    <property type="entry name" value="Ank_2"/>
    <property type="match status" value="1"/>
</dbReference>
<dbReference type="SUPFAM" id="SSF52540">
    <property type="entry name" value="P-loop containing nucleoside triphosphate hydrolases"/>
    <property type="match status" value="1"/>
</dbReference>
<keyword evidence="1" id="KW-0677">Repeat</keyword>
<dbReference type="InterPro" id="IPR000845">
    <property type="entry name" value="Nucleoside_phosphorylase_d"/>
</dbReference>
<dbReference type="Proteomes" id="UP000800082">
    <property type="component" value="Unassembled WGS sequence"/>
</dbReference>
<dbReference type="InterPro" id="IPR027417">
    <property type="entry name" value="P-loop_NTPase"/>
</dbReference>
<accession>A0A6A5R4D0</accession>
<evidence type="ECO:0000256" key="2">
    <source>
        <dbReference type="PROSITE-ProRule" id="PRU00023"/>
    </source>
</evidence>
<dbReference type="Gene3D" id="1.25.40.20">
    <property type="entry name" value="Ankyrin repeat-containing domain"/>
    <property type="match status" value="1"/>
</dbReference>
<dbReference type="InterPro" id="IPR035994">
    <property type="entry name" value="Nucleoside_phosphorylase_sf"/>
</dbReference>
<keyword evidence="2" id="KW-0040">ANK repeat</keyword>
<evidence type="ECO:0000259" key="4">
    <source>
        <dbReference type="Pfam" id="PF01048"/>
    </source>
</evidence>
<name>A0A6A5R4D0_9PLEO</name>
<feature type="region of interest" description="Disordered" evidence="3">
    <location>
        <begin position="1663"/>
        <end position="1694"/>
    </location>
</feature>
<dbReference type="GeneID" id="54352248"/>
<dbReference type="Pfam" id="PF01048">
    <property type="entry name" value="PNP_UDP_1"/>
    <property type="match status" value="1"/>
</dbReference>
<feature type="compositionally biased region" description="Low complexity" evidence="3">
    <location>
        <begin position="1664"/>
        <end position="1682"/>
    </location>
</feature>
<dbReference type="InterPro" id="IPR036770">
    <property type="entry name" value="Ankyrin_rpt-contain_sf"/>
</dbReference>
<dbReference type="Pfam" id="PF24883">
    <property type="entry name" value="NPHP3_N"/>
    <property type="match status" value="1"/>
</dbReference>
<dbReference type="EMBL" id="ML979042">
    <property type="protein sequence ID" value="KAF1922249.1"/>
    <property type="molecule type" value="Genomic_DNA"/>
</dbReference>
<dbReference type="PROSITE" id="PS50088">
    <property type="entry name" value="ANK_REPEAT"/>
    <property type="match status" value="1"/>
</dbReference>
<gene>
    <name evidence="6" type="ORF">M421DRAFT_427109</name>
</gene>
<dbReference type="SUPFAM" id="SSF53167">
    <property type="entry name" value="Purine and uridine phosphorylases"/>
    <property type="match status" value="1"/>
</dbReference>
<dbReference type="SMART" id="SM00248">
    <property type="entry name" value="ANK"/>
    <property type="match status" value="6"/>
</dbReference>
<dbReference type="InterPro" id="IPR056884">
    <property type="entry name" value="NPHP3-like_N"/>
</dbReference>
<dbReference type="Gene3D" id="3.40.50.1580">
    <property type="entry name" value="Nucleoside phosphorylase domain"/>
    <property type="match status" value="1"/>
</dbReference>
<keyword evidence="7" id="KW-1185">Reference proteome</keyword>
<dbReference type="PANTHER" id="PTHR10039">
    <property type="entry name" value="AMELOGENIN"/>
    <property type="match status" value="1"/>
</dbReference>
<dbReference type="PANTHER" id="PTHR10039:SF5">
    <property type="entry name" value="NACHT DOMAIN-CONTAINING PROTEIN"/>
    <property type="match status" value="1"/>
</dbReference>
<feature type="domain" description="Nucleoside phosphorylase" evidence="4">
    <location>
        <begin position="1740"/>
        <end position="1865"/>
    </location>
</feature>
<feature type="repeat" description="ANK" evidence="2">
    <location>
        <begin position="639"/>
        <end position="671"/>
    </location>
</feature>
<dbReference type="InterPro" id="IPR002110">
    <property type="entry name" value="Ankyrin_rpt"/>
</dbReference>
<evidence type="ECO:0000256" key="3">
    <source>
        <dbReference type="SAM" id="MobiDB-lite"/>
    </source>
</evidence>
<evidence type="ECO:0000313" key="7">
    <source>
        <dbReference type="Proteomes" id="UP000800082"/>
    </source>
</evidence>
<evidence type="ECO:0000259" key="5">
    <source>
        <dbReference type="Pfam" id="PF24883"/>
    </source>
</evidence>
<proteinExistence type="predicted"/>
<protein>
    <submittedName>
        <fullName evidence="6">Uncharacterized protein</fullName>
    </submittedName>
</protein>
<evidence type="ECO:0000313" key="6">
    <source>
        <dbReference type="EMBL" id="KAF1922249.1"/>
    </source>
</evidence>
<dbReference type="OrthoDB" id="194358at2759"/>
<reference evidence="6" key="1">
    <citation type="journal article" date="2020" name="Stud. Mycol.">
        <title>101 Dothideomycetes genomes: a test case for predicting lifestyles and emergence of pathogens.</title>
        <authorList>
            <person name="Haridas S."/>
            <person name="Albert R."/>
            <person name="Binder M."/>
            <person name="Bloem J."/>
            <person name="Labutti K."/>
            <person name="Salamov A."/>
            <person name="Andreopoulos B."/>
            <person name="Baker S."/>
            <person name="Barry K."/>
            <person name="Bills G."/>
            <person name="Bluhm B."/>
            <person name="Cannon C."/>
            <person name="Castanera R."/>
            <person name="Culley D."/>
            <person name="Daum C."/>
            <person name="Ezra D."/>
            <person name="Gonzalez J."/>
            <person name="Henrissat B."/>
            <person name="Kuo A."/>
            <person name="Liang C."/>
            <person name="Lipzen A."/>
            <person name="Lutzoni F."/>
            <person name="Magnuson J."/>
            <person name="Mondo S."/>
            <person name="Nolan M."/>
            <person name="Ohm R."/>
            <person name="Pangilinan J."/>
            <person name="Park H.-J."/>
            <person name="Ramirez L."/>
            <person name="Alfaro M."/>
            <person name="Sun H."/>
            <person name="Tritt A."/>
            <person name="Yoshinaga Y."/>
            <person name="Zwiers L.-H."/>
            <person name="Turgeon B."/>
            <person name="Goodwin S."/>
            <person name="Spatafora J."/>
            <person name="Crous P."/>
            <person name="Grigoriev I."/>
        </authorList>
    </citation>
    <scope>NUCLEOTIDE SEQUENCE</scope>
    <source>
        <strain evidence="6">CBS 183.55</strain>
    </source>
</reference>
<feature type="non-terminal residue" evidence="6">
    <location>
        <position position="1"/>
    </location>
</feature>
<dbReference type="RefSeq" id="XP_033442503.1">
    <property type="nucleotide sequence ID" value="XM_033594580.1"/>
</dbReference>
<evidence type="ECO:0000256" key="1">
    <source>
        <dbReference type="ARBA" id="ARBA00022737"/>
    </source>
</evidence>
<organism evidence="6 7">
    <name type="scientific">Didymella exigua CBS 183.55</name>
    <dbReference type="NCBI Taxonomy" id="1150837"/>
    <lineage>
        <taxon>Eukaryota</taxon>
        <taxon>Fungi</taxon>
        <taxon>Dikarya</taxon>
        <taxon>Ascomycota</taxon>
        <taxon>Pezizomycotina</taxon>
        <taxon>Dothideomycetes</taxon>
        <taxon>Pleosporomycetidae</taxon>
        <taxon>Pleosporales</taxon>
        <taxon>Pleosporineae</taxon>
        <taxon>Didymellaceae</taxon>
        <taxon>Didymella</taxon>
    </lineage>
</organism>
<sequence>TCRWLLKSEQYLSWLDSSKVSEHHGFLWIKGKAGTGKSMLMKYALVNARKTMKDHIMLSFFFNARGEDIEKSTTGTYRSLLLQLLERRPALQTVFGSLGISLLNFSADHRWHIKALKTLLEQAIRSLGDSPVVCFIDALDMCEEGQVRDMIQFFEHMGDLAVSNGIRFQVCFSSRHYPYITIRNGLELVLEGQEGHSQDITNYVETELNIGESKVAQQIRAELQEKASGIFIWVVLVVGMLNKESDRGHVHTLQRKLREIPSDLHELFRDILTRDTHGKAELVLCIQWILFAKQPLSLEQLYHAILSGVHPEEVAEWNPEEITKDVVKRFILNSSKGLAEATVSKEQRVQFIHESVRDFLLKENGLGKIWPEYGTNFQGQSHDRLKQCCFNYISIDIATPLRIPEILPKASSQPAAGLRKSATQTYPFLEYAVRNVLYHADIAESEGISQAGFLDSFPLPRWVKLDNLFEKHEVRRHTKSVSLLYMLAELNMANLIRVLGSVSRCMDVEAERYGCPLFAAAATSSEKALEVCLESIEMRQANSSAVGAVGEPQSQPKSAQRAARRDFVYSRSKDFLLSAAELGHDRVLALLIRSGRFGIDSKDSRDRTVLWWSSRNDCEMSARLLLAADSALVNSKDKDDKTPLFIAAEQGNVGVIEVLLDKGADVNAQGGGYGNALQAALACYTEIATLLLDKGADVNAQGGHYGNALQAASARGHKEVATLLLEMGAVTTTLPLFTEFGDGRVTDPQPGAFTDSGYGSKTSKMVEEAPTSEADMDNEGSIYSSLSVPESVSAGYISEIAQDLLKCLDFDSLDSQGLERIYNVLPDHLKALALKVGYGTEDKELRDTMVFIYRFRKNVVESLREALAPPPGRPSAQVDKTFMVQSWQQDQEDTTYDAVDLPMPDLEDPGQEAINPLDEHIDPYLENDDNVDDGRDPTNRLSQYGKLVVQAPAYQWLLDSLKREYQLTCAEPNIMKNIRQEIIRYLPPPRKISRSRSAEAYRVTFQVNWDSLAFLSEQGHKEDPDKVIGTVVALTGSNRDAQAQTCIEYLCQTWPQTGKHVMDLIKIVMRKSDMPHHYELPDNTKLVAWISKPDFIIEATGTAYSVAEIGEQFAWIGAALRSSPNDSGVVYCKPRLEKIHTKSFGHLTEIAVKAHIGVSLDFDFGSDVEKDEEQPGRIQCQCWHDMFQNPVIVQGFPILRRPEHDTGLEIPLNMMAGLIGTQRAHMFDGKLFIKGFASMLVPTRFSHGVILWHFMQQEGGSRIPYTFNRGVHANNVNISDLIDTRHIVGWCSRVKNFIGSACATYPVEGSGLDTLSTECEFSPTAMSRGEAIHGGSSYTFSARDMPRRVRQKSYQEIFKVVHRRYVVLWDESKKQGWLANGTTALLHLLRACLRSRAGTTPKSMFKFEWEAFRDAAHPYTAESAFEVLTNEQYRALPVYKQTPGQNDLSDTFLGYQIDTLYEMLEKLMDHQDLFVEKYRQRPGHEAFAHLEGWDFNDVAVDASVLSPRIARFDTPGKSWPALVQSVRAITLFGRDFGDMIIQDSHSYHRCCDWIRLPANQNLLAVLISDLKMMMTNYGGSQSTVPRNLTTSVAWHGSTRIFDSCICADSSSEGHVDRIQVLYSKKSNQTTDLKEQCDLPDDGAVLFHFNGHDVRPQISRSAELSLTSPGSSGIQSSSFAPGSNGTVSSNGTPNLRWASKRPREYCNVDEQPPQANFTCGGSTNSNVKSRPPVPSHHQFYIAMICALAVEASAVAALLDGIWMKEGIIHGQNDESNTYTTGWMGRHNVVLVQMSGPGKLAGAHTAGALLKSFPKVNLVLVVGVCGGTPNHPETKEEIRLGDVIIGTEIVQYDYARQYDNKIVRKNTRRDDLGRPPEMIRAFLKKLSWVTTIEDLHETTEEFLRKLCATTGFQDHSYPGPENDKLYQAEYVHRHRDEQECDTRDCFEYQRAGACSTAMEMLCVDLKCNPQKLVHRKEAKIGRPKIHLGRIGCGDSVIKSAEFRDKTAREDELIAYEMESAGIYERIPATIVIKSVCDYADSHKNKGWQKHAAATSAACAKAVLGMWEFSNAGKYKRRKS</sequence>